<evidence type="ECO:0000256" key="2">
    <source>
        <dbReference type="SAM" id="SignalP"/>
    </source>
</evidence>
<evidence type="ECO:0000259" key="3">
    <source>
        <dbReference type="Pfam" id="PF13358"/>
    </source>
</evidence>
<sequence length="345" mass="39323">MKLIPFAVILAVAKFCPTPGRSNDFTGLDGYYILIINGTNQFNVHAAYNLDGKHLGSEIPVIHDGLPMSKKRGRKRTRTNANPETPNVEDENILNDGAKLPVIYTDETWFDIYSRQSYGWVPRCAKTVQERKDFTFLKHKASRGPRIIIMHAGGENGFVDGMMDVYAVSKKDAAGDYHDNINNESYMKWFQRLMKTLEGLGPHIIVIDNAPYHSVTRKHGHKVLRTPPYNCQLNPIELVWSDVKRLLREQNTDQNLEANIIRAKNILQTYTADSWKRHVGHVKKLEQLYWDGDLQFELAMDRNAEMELAAIACDGDNIEILNTDPEDCADSQEEAGPSKLPRRRE</sequence>
<gene>
    <name evidence="4" type="ORF">AFUS01_LOCUS1815</name>
</gene>
<dbReference type="InterPro" id="IPR038717">
    <property type="entry name" value="Tc1-like_DDE_dom"/>
</dbReference>
<feature type="domain" description="Tc1-like transposase DDE" evidence="3">
    <location>
        <begin position="166"/>
        <end position="251"/>
    </location>
</feature>
<dbReference type="PANTHER" id="PTHR33939">
    <property type="entry name" value="PROTEIN CBG22215"/>
    <property type="match status" value="1"/>
</dbReference>
<feature type="chain" id="PRO_5035167924" description="Tc1-like transposase DDE domain-containing protein" evidence="2">
    <location>
        <begin position="23"/>
        <end position="345"/>
    </location>
</feature>
<feature type="compositionally biased region" description="Basic residues" evidence="1">
    <location>
        <begin position="69"/>
        <end position="78"/>
    </location>
</feature>
<dbReference type="AlphaFoldDB" id="A0A8J2NS91"/>
<reference evidence="4" key="1">
    <citation type="submission" date="2021-06" db="EMBL/GenBank/DDBJ databases">
        <authorList>
            <person name="Hodson N. C."/>
            <person name="Mongue J. A."/>
            <person name="Jaron S. K."/>
        </authorList>
    </citation>
    <scope>NUCLEOTIDE SEQUENCE</scope>
</reference>
<feature type="compositionally biased region" description="Acidic residues" evidence="1">
    <location>
        <begin position="324"/>
        <end position="333"/>
    </location>
</feature>
<dbReference type="EMBL" id="CAJVCH010010272">
    <property type="protein sequence ID" value="CAG7667467.1"/>
    <property type="molecule type" value="Genomic_DNA"/>
</dbReference>
<evidence type="ECO:0000313" key="4">
    <source>
        <dbReference type="EMBL" id="CAG7667467.1"/>
    </source>
</evidence>
<evidence type="ECO:0000256" key="1">
    <source>
        <dbReference type="SAM" id="MobiDB-lite"/>
    </source>
</evidence>
<dbReference type="Pfam" id="PF13358">
    <property type="entry name" value="DDE_3"/>
    <property type="match status" value="1"/>
</dbReference>
<keyword evidence="2" id="KW-0732">Signal</keyword>
<feature type="region of interest" description="Disordered" evidence="1">
    <location>
        <begin position="66"/>
        <end position="92"/>
    </location>
</feature>
<feature type="signal peptide" evidence="2">
    <location>
        <begin position="1"/>
        <end position="22"/>
    </location>
</feature>
<evidence type="ECO:0000313" key="5">
    <source>
        <dbReference type="Proteomes" id="UP000708208"/>
    </source>
</evidence>
<dbReference type="PANTHER" id="PTHR33939:SF1">
    <property type="entry name" value="DUF4371 DOMAIN-CONTAINING PROTEIN"/>
    <property type="match status" value="1"/>
</dbReference>
<dbReference type="OrthoDB" id="8190933at2759"/>
<comment type="caution">
    <text evidence="4">The sequence shown here is derived from an EMBL/GenBank/DDBJ whole genome shotgun (WGS) entry which is preliminary data.</text>
</comment>
<name>A0A8J2NS91_9HEXA</name>
<organism evidence="4 5">
    <name type="scientific">Allacma fusca</name>
    <dbReference type="NCBI Taxonomy" id="39272"/>
    <lineage>
        <taxon>Eukaryota</taxon>
        <taxon>Metazoa</taxon>
        <taxon>Ecdysozoa</taxon>
        <taxon>Arthropoda</taxon>
        <taxon>Hexapoda</taxon>
        <taxon>Collembola</taxon>
        <taxon>Symphypleona</taxon>
        <taxon>Sminthuridae</taxon>
        <taxon>Allacma</taxon>
    </lineage>
</organism>
<dbReference type="Proteomes" id="UP000708208">
    <property type="component" value="Unassembled WGS sequence"/>
</dbReference>
<proteinExistence type="predicted"/>
<protein>
    <recommendedName>
        <fullName evidence="3">Tc1-like transposase DDE domain-containing protein</fullName>
    </recommendedName>
</protein>
<accession>A0A8J2NS91</accession>
<feature type="region of interest" description="Disordered" evidence="1">
    <location>
        <begin position="323"/>
        <end position="345"/>
    </location>
</feature>
<keyword evidence="5" id="KW-1185">Reference proteome</keyword>